<dbReference type="InterPro" id="IPR012337">
    <property type="entry name" value="RNaseH-like_sf"/>
</dbReference>
<evidence type="ECO:0000313" key="8">
    <source>
        <dbReference type="Proteomes" id="UP000681722"/>
    </source>
</evidence>
<organism evidence="7 8">
    <name type="scientific">Didymodactylos carnosus</name>
    <dbReference type="NCBI Taxonomy" id="1234261"/>
    <lineage>
        <taxon>Eukaryota</taxon>
        <taxon>Metazoa</taxon>
        <taxon>Spiralia</taxon>
        <taxon>Gnathifera</taxon>
        <taxon>Rotifera</taxon>
        <taxon>Eurotatoria</taxon>
        <taxon>Bdelloidea</taxon>
        <taxon>Philodinida</taxon>
        <taxon>Philodinidae</taxon>
        <taxon>Didymodactylos</taxon>
    </lineage>
</organism>
<dbReference type="OrthoDB" id="10050977at2759"/>
<evidence type="ECO:0000256" key="1">
    <source>
        <dbReference type="ARBA" id="ARBA00004123"/>
    </source>
</evidence>
<dbReference type="InterPro" id="IPR008906">
    <property type="entry name" value="HATC_C_dom"/>
</dbReference>
<evidence type="ECO:0000259" key="6">
    <source>
        <dbReference type="Pfam" id="PF05699"/>
    </source>
</evidence>
<dbReference type="EMBL" id="CAJOBC010134535">
    <property type="protein sequence ID" value="CAF4624282.1"/>
    <property type="molecule type" value="Genomic_DNA"/>
</dbReference>
<gene>
    <name evidence="7" type="ORF">SRO942_LOCUS49644</name>
</gene>
<accession>A0A8S2ZCS8</accession>
<sequence length="192" mass="21966">MKTQLEKWFTKPFTNKFYLLACILDPRFKHFTFADLNNFSTNKTAVSTLTDWKSVGARKLAAGLLKDEYERLLLEDGPSTTVVPPSLPPLSILDRIVTKQQKATASNECMNYLSEPEIRTNTCALIWWNQNKYRYPTIAKIARKYLCIPATSTPSERIFSLSSSKNNQRSRLLPTSAIDMFFLVKKAGMKKQ</sequence>
<keyword evidence="5" id="KW-0539">Nucleus</keyword>
<evidence type="ECO:0000256" key="5">
    <source>
        <dbReference type="ARBA" id="ARBA00023242"/>
    </source>
</evidence>
<dbReference type="PANTHER" id="PTHR46481">
    <property type="entry name" value="ZINC FINGER BED DOMAIN-CONTAINING PROTEIN 4"/>
    <property type="match status" value="1"/>
</dbReference>
<dbReference type="PANTHER" id="PTHR46481:SF10">
    <property type="entry name" value="ZINC FINGER BED DOMAIN-CONTAINING PROTEIN 39"/>
    <property type="match status" value="1"/>
</dbReference>
<name>A0A8S2ZCS8_9BILA</name>
<feature type="domain" description="HAT C-terminal dimerisation" evidence="6">
    <location>
        <begin position="109"/>
        <end position="182"/>
    </location>
</feature>
<dbReference type="GO" id="GO:0005634">
    <property type="term" value="C:nucleus"/>
    <property type="evidence" value="ECO:0007669"/>
    <property type="project" value="UniProtKB-SubCell"/>
</dbReference>
<keyword evidence="3" id="KW-0863">Zinc-finger</keyword>
<keyword evidence="2" id="KW-0479">Metal-binding</keyword>
<dbReference type="Pfam" id="PF05699">
    <property type="entry name" value="Dimer_Tnp_hAT"/>
    <property type="match status" value="1"/>
</dbReference>
<dbReference type="AlphaFoldDB" id="A0A8S2ZCS8"/>
<dbReference type="Proteomes" id="UP000681722">
    <property type="component" value="Unassembled WGS sequence"/>
</dbReference>
<keyword evidence="4" id="KW-0862">Zinc</keyword>
<reference evidence="7" key="1">
    <citation type="submission" date="2021-02" db="EMBL/GenBank/DDBJ databases">
        <authorList>
            <person name="Nowell W R."/>
        </authorList>
    </citation>
    <scope>NUCLEOTIDE SEQUENCE</scope>
</reference>
<dbReference type="GO" id="GO:0008270">
    <property type="term" value="F:zinc ion binding"/>
    <property type="evidence" value="ECO:0007669"/>
    <property type="project" value="UniProtKB-KW"/>
</dbReference>
<evidence type="ECO:0000313" key="7">
    <source>
        <dbReference type="EMBL" id="CAF4624282.1"/>
    </source>
</evidence>
<evidence type="ECO:0000256" key="3">
    <source>
        <dbReference type="ARBA" id="ARBA00022771"/>
    </source>
</evidence>
<protein>
    <recommendedName>
        <fullName evidence="6">HAT C-terminal dimerisation domain-containing protein</fullName>
    </recommendedName>
</protein>
<evidence type="ECO:0000256" key="2">
    <source>
        <dbReference type="ARBA" id="ARBA00022723"/>
    </source>
</evidence>
<comment type="caution">
    <text evidence="7">The sequence shown here is derived from an EMBL/GenBank/DDBJ whole genome shotgun (WGS) entry which is preliminary data.</text>
</comment>
<dbReference type="InterPro" id="IPR052035">
    <property type="entry name" value="ZnF_BED_domain_contain"/>
</dbReference>
<dbReference type="SUPFAM" id="SSF53098">
    <property type="entry name" value="Ribonuclease H-like"/>
    <property type="match status" value="1"/>
</dbReference>
<comment type="subcellular location">
    <subcellularLocation>
        <location evidence="1">Nucleus</location>
    </subcellularLocation>
</comment>
<proteinExistence type="predicted"/>
<dbReference type="GO" id="GO:0046983">
    <property type="term" value="F:protein dimerization activity"/>
    <property type="evidence" value="ECO:0007669"/>
    <property type="project" value="InterPro"/>
</dbReference>
<evidence type="ECO:0000256" key="4">
    <source>
        <dbReference type="ARBA" id="ARBA00022833"/>
    </source>
</evidence>